<dbReference type="EMBL" id="SMCQ01000002">
    <property type="protein sequence ID" value="TCW02042.1"/>
    <property type="molecule type" value="Genomic_DNA"/>
</dbReference>
<comment type="caution">
    <text evidence="10">The sequence shown here is derived from an EMBL/GenBank/DDBJ whole genome shotgun (WGS) entry which is preliminary data.</text>
</comment>
<dbReference type="RefSeq" id="WP_066446047.1">
    <property type="nucleotide sequence ID" value="NZ_CAUWFI010000038.1"/>
</dbReference>
<keyword evidence="3 10" id="KW-0132">Cell division</keyword>
<evidence type="ECO:0000256" key="6">
    <source>
        <dbReference type="ARBA" id="ARBA00023136"/>
    </source>
</evidence>
<dbReference type="Gene3D" id="3.10.20.310">
    <property type="entry name" value="membrane protein fhac"/>
    <property type="match status" value="1"/>
</dbReference>
<gene>
    <name evidence="10" type="ORF">EDD60_1024</name>
</gene>
<dbReference type="InterPro" id="IPR050487">
    <property type="entry name" value="FtsQ_DivIB"/>
</dbReference>
<dbReference type="Proteomes" id="UP000295515">
    <property type="component" value="Unassembled WGS sequence"/>
</dbReference>
<evidence type="ECO:0000256" key="3">
    <source>
        <dbReference type="ARBA" id="ARBA00022618"/>
    </source>
</evidence>
<name>A0A4R3Z7C4_9FIRM</name>
<sequence>MSHQQEYYYNEHDENQAIKILKTKKKKKLKRRFKVLLYLMVFVCIGAYFVSDYSKVKSIVVTGNHEVKTADILKKISVNKSSYYLFVNTGKIEDEVKTVPLIKKAYVSKDWLGHVKIEVEEAQKVAYCIIDKTTYVIDELGNVSLTADQSIIASLQATPQLTGFKDLKFLKQFAKEYVKIPELIKSQTSDIIYSPIKADTSRLKFLMDNGKILYLRVESMVEQLSKFDYEAFMTAYSDRCEFSFEGNHVYMKKCK</sequence>
<dbReference type="InterPro" id="IPR013685">
    <property type="entry name" value="POTRA_FtsQ_type"/>
</dbReference>
<keyword evidence="2" id="KW-1003">Cell membrane</keyword>
<feature type="domain" description="POTRA" evidence="9">
    <location>
        <begin position="54"/>
        <end position="122"/>
    </location>
</feature>
<evidence type="ECO:0000256" key="5">
    <source>
        <dbReference type="ARBA" id="ARBA00022989"/>
    </source>
</evidence>
<evidence type="ECO:0000256" key="1">
    <source>
        <dbReference type="ARBA" id="ARBA00004370"/>
    </source>
</evidence>
<dbReference type="GO" id="GO:0051301">
    <property type="term" value="P:cell division"/>
    <property type="evidence" value="ECO:0007669"/>
    <property type="project" value="UniProtKB-KW"/>
</dbReference>
<keyword evidence="11" id="KW-1185">Reference proteome</keyword>
<dbReference type="GeneID" id="98914250"/>
<evidence type="ECO:0000313" key="11">
    <source>
        <dbReference type="Proteomes" id="UP000295515"/>
    </source>
</evidence>
<dbReference type="PROSITE" id="PS51779">
    <property type="entry name" value="POTRA"/>
    <property type="match status" value="1"/>
</dbReference>
<evidence type="ECO:0000256" key="2">
    <source>
        <dbReference type="ARBA" id="ARBA00022475"/>
    </source>
</evidence>
<proteinExistence type="predicted"/>
<comment type="subcellular location">
    <subcellularLocation>
        <location evidence="1">Membrane</location>
    </subcellularLocation>
</comment>
<reference evidence="10 11" key="1">
    <citation type="submission" date="2019-03" db="EMBL/GenBank/DDBJ databases">
        <title>Genomic Encyclopedia of Type Strains, Phase IV (KMG-IV): sequencing the most valuable type-strain genomes for metagenomic binning, comparative biology and taxonomic classification.</title>
        <authorList>
            <person name="Goeker M."/>
        </authorList>
    </citation>
    <scope>NUCLEOTIDE SEQUENCE [LARGE SCALE GENOMIC DNA]</scope>
    <source>
        <strain evidence="10 11">DSM 29487</strain>
    </source>
</reference>
<protein>
    <submittedName>
        <fullName evidence="10">Cell division septal protein FtsQ</fullName>
    </submittedName>
</protein>
<dbReference type="InterPro" id="IPR034746">
    <property type="entry name" value="POTRA"/>
</dbReference>
<keyword evidence="4 8" id="KW-0812">Transmembrane</keyword>
<feature type="transmembrane region" description="Helical" evidence="8">
    <location>
        <begin position="35"/>
        <end position="51"/>
    </location>
</feature>
<evidence type="ECO:0000256" key="8">
    <source>
        <dbReference type="SAM" id="Phobius"/>
    </source>
</evidence>
<evidence type="ECO:0000256" key="4">
    <source>
        <dbReference type="ARBA" id="ARBA00022692"/>
    </source>
</evidence>
<dbReference type="Pfam" id="PF08478">
    <property type="entry name" value="POTRA_1"/>
    <property type="match status" value="1"/>
</dbReference>
<evidence type="ECO:0000313" key="10">
    <source>
        <dbReference type="EMBL" id="TCW02042.1"/>
    </source>
</evidence>
<accession>A0A4R3Z7C4</accession>
<keyword evidence="7" id="KW-0131">Cell cycle</keyword>
<evidence type="ECO:0000259" key="9">
    <source>
        <dbReference type="PROSITE" id="PS51779"/>
    </source>
</evidence>
<evidence type="ECO:0000256" key="7">
    <source>
        <dbReference type="ARBA" id="ARBA00023306"/>
    </source>
</evidence>
<dbReference type="AlphaFoldDB" id="A0A4R3Z7C4"/>
<dbReference type="PANTHER" id="PTHR37820">
    <property type="entry name" value="CELL DIVISION PROTEIN DIVIB"/>
    <property type="match status" value="1"/>
</dbReference>
<organism evidence="10 11">
    <name type="scientific">Longibaculum muris</name>
    <dbReference type="NCBI Taxonomy" id="1796628"/>
    <lineage>
        <taxon>Bacteria</taxon>
        <taxon>Bacillati</taxon>
        <taxon>Bacillota</taxon>
        <taxon>Erysipelotrichia</taxon>
        <taxon>Erysipelotrichales</taxon>
        <taxon>Coprobacillaceae</taxon>
        <taxon>Longibaculum</taxon>
    </lineage>
</organism>
<keyword evidence="6 8" id="KW-0472">Membrane</keyword>
<dbReference type="GO" id="GO:0005886">
    <property type="term" value="C:plasma membrane"/>
    <property type="evidence" value="ECO:0007669"/>
    <property type="project" value="TreeGrafter"/>
</dbReference>
<dbReference type="Gene3D" id="3.40.50.10960">
    <property type="match status" value="1"/>
</dbReference>
<dbReference type="PANTHER" id="PTHR37820:SF1">
    <property type="entry name" value="CELL DIVISION PROTEIN FTSQ"/>
    <property type="match status" value="1"/>
</dbReference>
<keyword evidence="5 8" id="KW-1133">Transmembrane helix</keyword>